<evidence type="ECO:0000259" key="12">
    <source>
        <dbReference type="PROSITE" id="PS50262"/>
    </source>
</evidence>
<proteinExistence type="inferred from homology"/>
<dbReference type="InterPro" id="IPR017452">
    <property type="entry name" value="GPCR_Rhodpsn_7TM"/>
</dbReference>
<dbReference type="SMART" id="SM01381">
    <property type="entry name" value="7TM_GPCR_Srsx"/>
    <property type="match status" value="1"/>
</dbReference>
<keyword evidence="14" id="KW-1185">Reference proteome</keyword>
<dbReference type="GO" id="GO:0009897">
    <property type="term" value="C:external side of plasma membrane"/>
    <property type="evidence" value="ECO:0007669"/>
    <property type="project" value="TreeGrafter"/>
</dbReference>
<dbReference type="PRINTS" id="PR01106">
    <property type="entry name" value="CHEMOKINER1"/>
</dbReference>
<dbReference type="GO" id="GO:0007204">
    <property type="term" value="P:positive regulation of cytosolic calcium ion concentration"/>
    <property type="evidence" value="ECO:0007669"/>
    <property type="project" value="TreeGrafter"/>
</dbReference>
<evidence type="ECO:0000256" key="6">
    <source>
        <dbReference type="ARBA" id="ARBA00023136"/>
    </source>
</evidence>
<comment type="similarity">
    <text evidence="10">Belongs to the G-protein coupled receptor 1 family.</text>
</comment>
<dbReference type="AlphaFoldDB" id="A0A7M4FVR6"/>
<keyword evidence="2" id="KW-1003">Cell membrane</keyword>
<dbReference type="GO" id="GO:0006954">
    <property type="term" value="P:inflammatory response"/>
    <property type="evidence" value="ECO:0007669"/>
    <property type="project" value="InterPro"/>
</dbReference>
<dbReference type="GO" id="GO:0006955">
    <property type="term" value="P:immune response"/>
    <property type="evidence" value="ECO:0007669"/>
    <property type="project" value="InterPro"/>
</dbReference>
<keyword evidence="6 11" id="KW-0472">Membrane</keyword>
<accession>A0A7M4FVR6</accession>
<evidence type="ECO:0000256" key="4">
    <source>
        <dbReference type="ARBA" id="ARBA00022989"/>
    </source>
</evidence>
<feature type="transmembrane region" description="Helical" evidence="11">
    <location>
        <begin position="138"/>
        <end position="164"/>
    </location>
</feature>
<sequence length="343" mass="38871">MMDVTKFDYEDLPTPFVNSSAKTFGAWFLPPLYSLVVIFGLAGNALVVLILIKYKRLKSMTDIYLLNLAISDLLFVFSLPFWAYQAAHNWIFGDAMCKILSGIYCLGFYSGIFFIILLTIDRYLAIVHAVFALKARTVVYGILASVVVWIVSALVAVPGITFYGSTNNNMVCSLNLPSDKMKQWKQFMTLLMNTVGLFIPLIVMIFCYTAIIRTLLKCRNEKKNKAVRLIFVIVIVYFLFWTPFNFALLVKTFSGSLDNAEGSTRIDIAIQVTETIAMIHCCINPVIYAFVGEKFRKYLSTYFRKHIAVHLCKQCPSLYRDKLERVSSTFTPSTAEHDVSIGL</sequence>
<reference evidence="13" key="2">
    <citation type="submission" date="2025-09" db="UniProtKB">
        <authorList>
            <consortium name="Ensembl"/>
        </authorList>
    </citation>
    <scope>IDENTIFICATION</scope>
</reference>
<evidence type="ECO:0000256" key="3">
    <source>
        <dbReference type="ARBA" id="ARBA00022692"/>
    </source>
</evidence>
<dbReference type="InterPro" id="IPR050119">
    <property type="entry name" value="CCR1-9-like"/>
</dbReference>
<feature type="transmembrane region" description="Helical" evidence="11">
    <location>
        <begin position="229"/>
        <end position="248"/>
    </location>
</feature>
<evidence type="ECO:0000256" key="7">
    <source>
        <dbReference type="ARBA" id="ARBA00023157"/>
    </source>
</evidence>
<dbReference type="PROSITE" id="PS00237">
    <property type="entry name" value="G_PROTEIN_RECEP_F1_1"/>
    <property type="match status" value="1"/>
</dbReference>
<evidence type="ECO:0000256" key="2">
    <source>
        <dbReference type="ARBA" id="ARBA00022475"/>
    </source>
</evidence>
<dbReference type="PANTHER" id="PTHR10489">
    <property type="entry name" value="CELL ADHESION MOLECULE"/>
    <property type="match status" value="1"/>
</dbReference>
<dbReference type="InterPro" id="IPR000355">
    <property type="entry name" value="Chemokine_rcpt"/>
</dbReference>
<keyword evidence="8 10" id="KW-0675">Receptor</keyword>
<feature type="transmembrane region" description="Helical" evidence="11">
    <location>
        <begin position="184"/>
        <end position="208"/>
    </location>
</feature>
<feature type="domain" description="G-protein coupled receptors family 1 profile" evidence="12">
    <location>
        <begin position="43"/>
        <end position="288"/>
    </location>
</feature>
<dbReference type="PRINTS" id="PR00657">
    <property type="entry name" value="CCCHEMOKINER"/>
</dbReference>
<dbReference type="Gene3D" id="1.20.1070.10">
    <property type="entry name" value="Rhodopsin 7-helix transmembrane proteins"/>
    <property type="match status" value="1"/>
</dbReference>
<dbReference type="InterPro" id="IPR002236">
    <property type="entry name" value="Chemokine_CCR1"/>
</dbReference>
<feature type="transmembrane region" description="Helical" evidence="11">
    <location>
        <begin position="268"/>
        <end position="291"/>
    </location>
</feature>
<dbReference type="PANTHER" id="PTHR10489:SF686">
    <property type="entry name" value="C-C CHEMOKINE RECEPTOR TYPE 5"/>
    <property type="match status" value="1"/>
</dbReference>
<evidence type="ECO:0000256" key="9">
    <source>
        <dbReference type="ARBA" id="ARBA00023224"/>
    </source>
</evidence>
<evidence type="ECO:0000256" key="8">
    <source>
        <dbReference type="ARBA" id="ARBA00023170"/>
    </source>
</evidence>
<keyword evidence="9 10" id="KW-0807">Transducer</keyword>
<dbReference type="SUPFAM" id="SSF81321">
    <property type="entry name" value="Family A G protein-coupled receptor-like"/>
    <property type="match status" value="1"/>
</dbReference>
<organism evidence="13 14">
    <name type="scientific">Crocodylus porosus</name>
    <name type="common">Saltwater crocodile</name>
    <name type="synonym">Estuarine crocodile</name>
    <dbReference type="NCBI Taxonomy" id="8502"/>
    <lineage>
        <taxon>Eukaryota</taxon>
        <taxon>Metazoa</taxon>
        <taxon>Chordata</taxon>
        <taxon>Craniata</taxon>
        <taxon>Vertebrata</taxon>
        <taxon>Euteleostomi</taxon>
        <taxon>Archelosauria</taxon>
        <taxon>Archosauria</taxon>
        <taxon>Crocodylia</taxon>
        <taxon>Longirostres</taxon>
        <taxon>Crocodylidae</taxon>
        <taxon>Crocodylus</taxon>
    </lineage>
</organism>
<feature type="transmembrane region" description="Helical" evidence="11">
    <location>
        <begin position="64"/>
        <end position="87"/>
    </location>
</feature>
<dbReference type="GO" id="GO:0090026">
    <property type="term" value="P:positive regulation of monocyte chemotaxis"/>
    <property type="evidence" value="ECO:0007669"/>
    <property type="project" value="InterPro"/>
</dbReference>
<keyword evidence="4 11" id="KW-1133">Transmembrane helix</keyword>
<feature type="transmembrane region" description="Helical" evidence="11">
    <location>
        <begin position="32"/>
        <end position="52"/>
    </location>
</feature>
<dbReference type="Ensembl" id="ENSCPRT00005013340.1">
    <property type="protein sequence ID" value="ENSCPRP00005011306.1"/>
    <property type="gene ID" value="ENSCPRG00005008066.1"/>
</dbReference>
<reference evidence="13" key="1">
    <citation type="submission" date="2025-08" db="UniProtKB">
        <authorList>
            <consortium name="Ensembl"/>
        </authorList>
    </citation>
    <scope>IDENTIFICATION</scope>
</reference>
<evidence type="ECO:0000256" key="1">
    <source>
        <dbReference type="ARBA" id="ARBA00004651"/>
    </source>
</evidence>
<dbReference type="GO" id="GO:0019957">
    <property type="term" value="F:C-C chemokine binding"/>
    <property type="evidence" value="ECO:0007669"/>
    <property type="project" value="TreeGrafter"/>
</dbReference>
<dbReference type="Pfam" id="PF00001">
    <property type="entry name" value="7tm_1"/>
    <property type="match status" value="1"/>
</dbReference>
<protein>
    <recommendedName>
        <fullName evidence="12">G-protein coupled receptors family 1 profile domain-containing protein</fullName>
    </recommendedName>
</protein>
<evidence type="ECO:0000313" key="14">
    <source>
        <dbReference type="Proteomes" id="UP000594220"/>
    </source>
</evidence>
<comment type="subcellular location">
    <subcellularLocation>
        <location evidence="1">Cell membrane</location>
        <topology evidence="1">Multi-pass membrane protein</topology>
    </subcellularLocation>
</comment>
<dbReference type="InterPro" id="IPR000276">
    <property type="entry name" value="GPCR_Rhodpsn"/>
</dbReference>
<dbReference type="GeneTree" id="ENSGT01020000230359"/>
<evidence type="ECO:0000256" key="11">
    <source>
        <dbReference type="SAM" id="Phobius"/>
    </source>
</evidence>
<dbReference type="GO" id="GO:0005737">
    <property type="term" value="C:cytoplasm"/>
    <property type="evidence" value="ECO:0007669"/>
    <property type="project" value="TreeGrafter"/>
</dbReference>
<dbReference type="FunFam" id="1.20.1070.10:FF:000026">
    <property type="entry name" value="C-C chemokine receptor type 5"/>
    <property type="match status" value="1"/>
</dbReference>
<evidence type="ECO:0000256" key="10">
    <source>
        <dbReference type="RuleBase" id="RU000688"/>
    </source>
</evidence>
<evidence type="ECO:0000313" key="13">
    <source>
        <dbReference type="Ensembl" id="ENSCPRP00005011306.1"/>
    </source>
</evidence>
<name>A0A7M4FVR6_CROPO</name>
<dbReference type="Proteomes" id="UP000594220">
    <property type="component" value="Unplaced"/>
</dbReference>
<dbReference type="OMA" id="YHIALGC"/>
<feature type="transmembrane region" description="Helical" evidence="11">
    <location>
        <begin position="99"/>
        <end position="118"/>
    </location>
</feature>
<dbReference type="GO" id="GO:0019722">
    <property type="term" value="P:calcium-mediated signaling"/>
    <property type="evidence" value="ECO:0007669"/>
    <property type="project" value="TreeGrafter"/>
</dbReference>
<evidence type="ECO:0000256" key="5">
    <source>
        <dbReference type="ARBA" id="ARBA00023040"/>
    </source>
</evidence>
<dbReference type="PROSITE" id="PS50262">
    <property type="entry name" value="G_PROTEIN_RECEP_F1_2"/>
    <property type="match status" value="1"/>
</dbReference>
<dbReference type="GO" id="GO:0060326">
    <property type="term" value="P:cell chemotaxis"/>
    <property type="evidence" value="ECO:0007669"/>
    <property type="project" value="TreeGrafter"/>
</dbReference>
<keyword evidence="7" id="KW-1015">Disulfide bond</keyword>
<keyword evidence="3 10" id="KW-0812">Transmembrane</keyword>
<dbReference type="GO" id="GO:0016493">
    <property type="term" value="F:C-C chemokine receptor activity"/>
    <property type="evidence" value="ECO:0007669"/>
    <property type="project" value="InterPro"/>
</dbReference>
<keyword evidence="5 10" id="KW-0297">G-protein coupled receptor</keyword>
<dbReference type="PRINTS" id="PR00237">
    <property type="entry name" value="GPCRRHODOPSN"/>
</dbReference>